<protein>
    <submittedName>
        <fullName evidence="5">Alpha-glucosidase</fullName>
    </submittedName>
</protein>
<evidence type="ECO:0000256" key="2">
    <source>
        <dbReference type="ARBA" id="ARBA00022801"/>
    </source>
</evidence>
<dbReference type="PANTHER" id="PTHR10357:SF179">
    <property type="entry name" value="NEUTRAL AND BASIC AMINO ACID TRANSPORT PROTEIN RBAT"/>
    <property type="match status" value="1"/>
</dbReference>
<dbReference type="SMART" id="SM00642">
    <property type="entry name" value="Aamy"/>
    <property type="match status" value="1"/>
</dbReference>
<dbReference type="PANTHER" id="PTHR10357">
    <property type="entry name" value="ALPHA-AMYLASE FAMILY MEMBER"/>
    <property type="match status" value="1"/>
</dbReference>
<evidence type="ECO:0000256" key="3">
    <source>
        <dbReference type="ARBA" id="ARBA00023295"/>
    </source>
</evidence>
<comment type="caution">
    <text evidence="5">The sequence shown here is derived from an EMBL/GenBank/DDBJ whole genome shotgun (WGS) entry which is preliminary data.</text>
</comment>
<dbReference type="SUPFAM" id="SSF51011">
    <property type="entry name" value="Glycosyl hydrolase domain"/>
    <property type="match status" value="1"/>
</dbReference>
<dbReference type="RefSeq" id="WP_168149690.1">
    <property type="nucleotide sequence ID" value="NZ_JAAVXB010000014.1"/>
</dbReference>
<proteinExistence type="inferred from homology"/>
<dbReference type="InterPro" id="IPR017853">
    <property type="entry name" value="GH"/>
</dbReference>
<dbReference type="InterPro" id="IPR006047">
    <property type="entry name" value="GH13_cat_dom"/>
</dbReference>
<dbReference type="InterPro" id="IPR045857">
    <property type="entry name" value="O16G_dom_2"/>
</dbReference>
<feature type="domain" description="Glycosyl hydrolase family 13 catalytic" evidence="4">
    <location>
        <begin position="21"/>
        <end position="417"/>
    </location>
</feature>
<dbReference type="InterPro" id="IPR013780">
    <property type="entry name" value="Glyco_hydro_b"/>
</dbReference>
<accession>A0A969WFJ3</accession>
<dbReference type="Proteomes" id="UP000653472">
    <property type="component" value="Unassembled WGS sequence"/>
</dbReference>
<dbReference type="Gene3D" id="3.20.20.80">
    <property type="entry name" value="Glycosidases"/>
    <property type="match status" value="2"/>
</dbReference>
<sequence>MSDARPDIAARPWWRDAVIYQIYPRSFYDANGDGIGDLPGIRRKLSYVAELGADAIWICPFVRSPMHDFGYDVSDYRAVEPMFGTMEDFDALVREAHALGLRIIVDQVWNHTSTEHPWFAESRRSRTNAKADWYVWADPAPDGGPPNNWRATFGGSAWGWEPQRRQFYLHNFLAEQADLNWYNPEVRAALRDVGRFWLERGVAGFRFDVANFYTHDRSLRDNPRRAPGMPRPDGASPADPYFDHVNLGTVGRHETLPMLAELRAMLDAYPDGFSLGEISSDEDSLGTAADFVRGHERLHMAYNASLINHEPFTRDALRALLQRVETLFDDSRICWTYGTHDFPRLKGRWDRHRQLTQEQNRTLDRMLIALLVCLPGACCIYQGDELGLTQAQLDFAQLRDPYGIANYPEILGRDGCRTPMPWTDAAPSAGFSEGNTLWLPIPAEHLPFAVSRQQRDPDSLLNAYRHFLKWRKQQSAFGGDVARLLDSPTPLFAFERENDGQCLRCIFNISERATEWRMPERRLWRIHHQTFLSGTLDDHAAIRLPAFGAAILSRT</sequence>
<keyword evidence="6" id="KW-1185">Reference proteome</keyword>
<dbReference type="Pfam" id="PF00128">
    <property type="entry name" value="Alpha-amylase"/>
    <property type="match status" value="1"/>
</dbReference>
<keyword evidence="3" id="KW-0326">Glycosidase</keyword>
<name>A0A969WFJ3_9GAMM</name>
<dbReference type="AlphaFoldDB" id="A0A969WFJ3"/>
<dbReference type="GO" id="GO:0009313">
    <property type="term" value="P:oligosaccharide catabolic process"/>
    <property type="evidence" value="ECO:0007669"/>
    <property type="project" value="TreeGrafter"/>
</dbReference>
<dbReference type="EMBL" id="JAAVXB010000014">
    <property type="protein sequence ID" value="NKF24391.1"/>
    <property type="molecule type" value="Genomic_DNA"/>
</dbReference>
<evidence type="ECO:0000259" key="4">
    <source>
        <dbReference type="SMART" id="SM00642"/>
    </source>
</evidence>
<dbReference type="Gene3D" id="3.90.400.10">
    <property type="entry name" value="Oligo-1,6-glucosidase, Domain 2"/>
    <property type="match status" value="1"/>
</dbReference>
<dbReference type="CDD" id="cd11330">
    <property type="entry name" value="AmyAc_OligoGlu"/>
    <property type="match status" value="1"/>
</dbReference>
<dbReference type="GO" id="GO:0004556">
    <property type="term" value="F:alpha-amylase activity"/>
    <property type="evidence" value="ECO:0007669"/>
    <property type="project" value="TreeGrafter"/>
</dbReference>
<gene>
    <name evidence="5" type="ORF">G7Y82_18940</name>
</gene>
<keyword evidence="2" id="KW-0378">Hydrolase</keyword>
<dbReference type="FunFam" id="3.90.400.10:FF:000002">
    <property type="entry name" value="Sucrose isomerase"/>
    <property type="match status" value="1"/>
</dbReference>
<organism evidence="5 6">
    <name type="scientific">Solimonas marina</name>
    <dbReference type="NCBI Taxonomy" id="2714601"/>
    <lineage>
        <taxon>Bacteria</taxon>
        <taxon>Pseudomonadati</taxon>
        <taxon>Pseudomonadota</taxon>
        <taxon>Gammaproteobacteria</taxon>
        <taxon>Nevskiales</taxon>
        <taxon>Nevskiaceae</taxon>
        <taxon>Solimonas</taxon>
    </lineage>
</organism>
<evidence type="ECO:0000313" key="5">
    <source>
        <dbReference type="EMBL" id="NKF24391.1"/>
    </source>
</evidence>
<reference evidence="5" key="1">
    <citation type="submission" date="2020-03" db="EMBL/GenBank/DDBJ databases">
        <title>Solimonas marina sp. nov., isolated from deep seawater of the Pacific Ocean.</title>
        <authorList>
            <person name="Liu X."/>
            <person name="Lai Q."/>
            <person name="Sun F."/>
            <person name="Gai Y."/>
            <person name="Li G."/>
            <person name="Shao Z."/>
        </authorList>
    </citation>
    <scope>NUCLEOTIDE SEQUENCE</scope>
    <source>
        <strain evidence="5">C16B3</strain>
    </source>
</reference>
<dbReference type="Gene3D" id="2.60.40.1180">
    <property type="entry name" value="Golgi alpha-mannosidase II"/>
    <property type="match status" value="1"/>
</dbReference>
<comment type="similarity">
    <text evidence="1">Belongs to the glycosyl hydrolase 13 family.</text>
</comment>
<dbReference type="SUPFAM" id="SSF51445">
    <property type="entry name" value="(Trans)glycosidases"/>
    <property type="match status" value="1"/>
</dbReference>
<evidence type="ECO:0000256" key="1">
    <source>
        <dbReference type="ARBA" id="ARBA00008061"/>
    </source>
</evidence>
<evidence type="ECO:0000313" key="6">
    <source>
        <dbReference type="Proteomes" id="UP000653472"/>
    </source>
</evidence>